<proteinExistence type="predicted"/>
<evidence type="ECO:0000313" key="1">
    <source>
        <dbReference type="EMBL" id="KAK4096603.1"/>
    </source>
</evidence>
<reference evidence="1" key="1">
    <citation type="journal article" date="2023" name="Mol. Phylogenet. Evol.">
        <title>Genome-scale phylogeny and comparative genomics of the fungal order Sordariales.</title>
        <authorList>
            <person name="Hensen N."/>
            <person name="Bonometti L."/>
            <person name="Westerberg I."/>
            <person name="Brannstrom I.O."/>
            <person name="Guillou S."/>
            <person name="Cros-Aarteil S."/>
            <person name="Calhoun S."/>
            <person name="Haridas S."/>
            <person name="Kuo A."/>
            <person name="Mondo S."/>
            <person name="Pangilinan J."/>
            <person name="Riley R."/>
            <person name="LaButti K."/>
            <person name="Andreopoulos B."/>
            <person name="Lipzen A."/>
            <person name="Chen C."/>
            <person name="Yan M."/>
            <person name="Daum C."/>
            <person name="Ng V."/>
            <person name="Clum A."/>
            <person name="Steindorff A."/>
            <person name="Ohm R.A."/>
            <person name="Martin F."/>
            <person name="Silar P."/>
            <person name="Natvig D.O."/>
            <person name="Lalanne C."/>
            <person name="Gautier V."/>
            <person name="Ament-Velasquez S.L."/>
            <person name="Kruys A."/>
            <person name="Hutchinson M.I."/>
            <person name="Powell A.J."/>
            <person name="Barry K."/>
            <person name="Miller A.N."/>
            <person name="Grigoriev I.V."/>
            <person name="Debuchy R."/>
            <person name="Gladieux P."/>
            <person name="Hiltunen Thoren M."/>
            <person name="Johannesson H."/>
        </authorList>
    </citation>
    <scope>NUCLEOTIDE SEQUENCE</scope>
    <source>
        <strain evidence="1">CBS 757.83</strain>
    </source>
</reference>
<gene>
    <name evidence="1" type="ORF">N658DRAFT_346414</name>
</gene>
<reference evidence="1" key="2">
    <citation type="submission" date="2023-05" db="EMBL/GenBank/DDBJ databases">
        <authorList>
            <consortium name="Lawrence Berkeley National Laboratory"/>
            <person name="Steindorff A."/>
            <person name="Hensen N."/>
            <person name="Bonometti L."/>
            <person name="Westerberg I."/>
            <person name="Brannstrom I.O."/>
            <person name="Guillou S."/>
            <person name="Cros-Aarteil S."/>
            <person name="Calhoun S."/>
            <person name="Haridas S."/>
            <person name="Kuo A."/>
            <person name="Mondo S."/>
            <person name="Pangilinan J."/>
            <person name="Riley R."/>
            <person name="Labutti K."/>
            <person name="Andreopoulos B."/>
            <person name="Lipzen A."/>
            <person name="Chen C."/>
            <person name="Yanf M."/>
            <person name="Daum C."/>
            <person name="Ng V."/>
            <person name="Clum A."/>
            <person name="Ohm R."/>
            <person name="Martin F."/>
            <person name="Silar P."/>
            <person name="Natvig D."/>
            <person name="Lalanne C."/>
            <person name="Gautier V."/>
            <person name="Ament-Velasquez S.L."/>
            <person name="Kruys A."/>
            <person name="Hutchinson M.I."/>
            <person name="Powell A.J."/>
            <person name="Barry K."/>
            <person name="Miller A.N."/>
            <person name="Grigoriev I.V."/>
            <person name="Debuchy R."/>
            <person name="Gladieux P."/>
            <person name="Thoren M.H."/>
            <person name="Johannesson H."/>
        </authorList>
    </citation>
    <scope>NUCLEOTIDE SEQUENCE</scope>
    <source>
        <strain evidence="1">CBS 757.83</strain>
    </source>
</reference>
<accession>A0AAN6PRX4</accession>
<organism evidence="1 2">
    <name type="scientific">Parathielavia hyrcaniae</name>
    <dbReference type="NCBI Taxonomy" id="113614"/>
    <lineage>
        <taxon>Eukaryota</taxon>
        <taxon>Fungi</taxon>
        <taxon>Dikarya</taxon>
        <taxon>Ascomycota</taxon>
        <taxon>Pezizomycotina</taxon>
        <taxon>Sordariomycetes</taxon>
        <taxon>Sordariomycetidae</taxon>
        <taxon>Sordariales</taxon>
        <taxon>Chaetomiaceae</taxon>
        <taxon>Parathielavia</taxon>
    </lineage>
</organism>
<dbReference type="Proteomes" id="UP001305647">
    <property type="component" value="Unassembled WGS sequence"/>
</dbReference>
<evidence type="ECO:0000313" key="2">
    <source>
        <dbReference type="Proteomes" id="UP001305647"/>
    </source>
</evidence>
<name>A0AAN6PRX4_9PEZI</name>
<sequence>MRPSSTIPFSSANIIYDNSSTMRQEGRCGDTDYAGQRHARRKPLPRLGRAGFLFVRFGLDRAWFTPACMYGGMVGKRIYLLWRYPRRGLDDANVDRRIGPQRTKIPRKSKSWIGQGSDYSTIGLHSRNRPLLLFAFLTSSYLSPCSRSAHQTLLLRKRKLKARYSLPPKQLHWIPLECTFQSTVGRVLP</sequence>
<dbReference type="EMBL" id="MU863705">
    <property type="protein sequence ID" value="KAK4096603.1"/>
    <property type="molecule type" value="Genomic_DNA"/>
</dbReference>
<comment type="caution">
    <text evidence="1">The sequence shown here is derived from an EMBL/GenBank/DDBJ whole genome shotgun (WGS) entry which is preliminary data.</text>
</comment>
<keyword evidence="2" id="KW-1185">Reference proteome</keyword>
<protein>
    <submittedName>
        <fullName evidence="1">Uncharacterized protein</fullName>
    </submittedName>
</protein>
<dbReference type="AlphaFoldDB" id="A0AAN6PRX4"/>